<organism evidence="2 3">
    <name type="scientific">Pelomonas aquatica</name>
    <dbReference type="NCBI Taxonomy" id="431058"/>
    <lineage>
        <taxon>Bacteria</taxon>
        <taxon>Pseudomonadati</taxon>
        <taxon>Pseudomonadota</taxon>
        <taxon>Betaproteobacteria</taxon>
        <taxon>Burkholderiales</taxon>
        <taxon>Sphaerotilaceae</taxon>
        <taxon>Roseateles</taxon>
    </lineage>
</organism>
<name>A0ABU1ZB41_9BURK</name>
<dbReference type="InterPro" id="IPR012674">
    <property type="entry name" value="Calycin"/>
</dbReference>
<dbReference type="Proteomes" id="UP001180536">
    <property type="component" value="Unassembled WGS sequence"/>
</dbReference>
<dbReference type="Gene3D" id="2.40.128.20">
    <property type="match status" value="1"/>
</dbReference>
<accession>A0ABU1ZB41</accession>
<dbReference type="SUPFAM" id="SSF50814">
    <property type="entry name" value="Lipocalins"/>
    <property type="match status" value="1"/>
</dbReference>
<dbReference type="Pfam" id="PF08212">
    <property type="entry name" value="Lipocalin_2"/>
    <property type="match status" value="1"/>
</dbReference>
<keyword evidence="3" id="KW-1185">Reference proteome</keyword>
<evidence type="ECO:0000259" key="1">
    <source>
        <dbReference type="Pfam" id="PF08212"/>
    </source>
</evidence>
<dbReference type="InterPro" id="IPR000566">
    <property type="entry name" value="Lipocln_cytosolic_FA-bd_dom"/>
</dbReference>
<dbReference type="RefSeq" id="WP_310346380.1">
    <property type="nucleotide sequence ID" value="NZ_JAVDXQ010000004.1"/>
</dbReference>
<dbReference type="InterPro" id="IPR022272">
    <property type="entry name" value="Lipocalin_CS"/>
</dbReference>
<gene>
    <name evidence="2" type="ORF">J2X16_003157</name>
</gene>
<dbReference type="EMBL" id="JAVDXQ010000004">
    <property type="protein sequence ID" value="MDR7297808.1"/>
    <property type="molecule type" value="Genomic_DNA"/>
</dbReference>
<reference evidence="2 3" key="1">
    <citation type="submission" date="2023-07" db="EMBL/GenBank/DDBJ databases">
        <title>Sorghum-associated microbial communities from plants grown in Nebraska, USA.</title>
        <authorList>
            <person name="Schachtman D."/>
        </authorList>
    </citation>
    <scope>NUCLEOTIDE SEQUENCE [LARGE SCALE GENOMIC DNA]</scope>
    <source>
        <strain evidence="2 3">BE310</strain>
    </source>
</reference>
<comment type="caution">
    <text evidence="2">The sequence shown here is derived from an EMBL/GenBank/DDBJ whole genome shotgun (WGS) entry which is preliminary data.</text>
</comment>
<sequence length="308" mass="33248">MTAPLPPLPASLSPAEGPDDIDARILRVEQRLIAREEGLRRGVAAFSEQLGEKLKKPRRLVKPALIAAGVAALLLWRPTRTAAAGAATAAAAAPPRPAGAGVPWVSLLGLAWPMLPARWRHRISPVTASTVITLGLPLLESLLRAKRDQPPAEPLATVPVVDLDRLAGRWFLVGELPAALEDEPHQPPELGLLAREDGQFDLLQRRIDGHGTHGRQSLVQAVPGSQGARLKVSAWPAPLQCLPWAWTEHGVLHVDAGYDEAVIGSAERDSLWVLARQPQLAPERRQAVLQIARDQGFDVGRLRFSEAP</sequence>
<dbReference type="PROSITE" id="PS00213">
    <property type="entry name" value="LIPOCALIN"/>
    <property type="match status" value="1"/>
</dbReference>
<evidence type="ECO:0000313" key="2">
    <source>
        <dbReference type="EMBL" id="MDR7297808.1"/>
    </source>
</evidence>
<proteinExistence type="predicted"/>
<feature type="domain" description="Lipocalin/cytosolic fatty-acid binding" evidence="1">
    <location>
        <begin position="161"/>
        <end position="305"/>
    </location>
</feature>
<evidence type="ECO:0000313" key="3">
    <source>
        <dbReference type="Proteomes" id="UP001180536"/>
    </source>
</evidence>
<protein>
    <submittedName>
        <fullName evidence="2">Apolipoprotein D and lipocalin family protein</fullName>
    </submittedName>
</protein>